<evidence type="ECO:0000256" key="4">
    <source>
        <dbReference type="ARBA" id="ARBA00022538"/>
    </source>
</evidence>
<keyword evidence="14" id="KW-1185">Reference proteome</keyword>
<dbReference type="EMBL" id="CM016556">
    <property type="protein sequence ID" value="TKW14433.1"/>
    <property type="molecule type" value="Genomic_DNA"/>
</dbReference>
<keyword evidence="9 10" id="KW-0472">Membrane</keyword>
<dbReference type="NCBIfam" id="TIGR00794">
    <property type="entry name" value="kup"/>
    <property type="match status" value="1"/>
</dbReference>
<evidence type="ECO:0000256" key="3">
    <source>
        <dbReference type="ARBA" id="ARBA00022448"/>
    </source>
</evidence>
<evidence type="ECO:0000313" key="14">
    <source>
        <dbReference type="Proteomes" id="UP000298652"/>
    </source>
</evidence>
<evidence type="ECO:0000256" key="5">
    <source>
        <dbReference type="ARBA" id="ARBA00022692"/>
    </source>
</evidence>
<accession>A0A4U6UJP9</accession>
<evidence type="ECO:0000256" key="8">
    <source>
        <dbReference type="ARBA" id="ARBA00023065"/>
    </source>
</evidence>
<feature type="transmembrane region" description="Helical" evidence="10">
    <location>
        <begin position="281"/>
        <end position="300"/>
    </location>
</feature>
<sequence length="814" mass="89665">MWPTDPEYGLSPNKNTIGVDVYNPPPLHWTSLLVLAYQSCGVVYGDLSTSPLYVYKGTFSGSLHRFLGEEAVVFGVFSVVFWTLTLIPLLKYVFIVLSADDNGEGGTFALYSLLVRHAKFSLMPNQQAADEELSAYYRPGYAATEDTPILRALRSFLERHRKSRTCLLLTVLFGASLVIGDGVLTPAMSVLSSFSGLRVHSSALTHGEVVILSCIVLVCLFTLQHWGTRRVAFLFAPVVVLWLLLLAALGVYNIVVWNPRILRALSPYYVVSFFQRTGKEGWISLGGVLLSMTGTEAMYADLGHFTAASIRVAFVGLIYPCLVLQYMGQAAFLSKSPDCNIHFIFFESIPRPIFWPVLVIATLAAIVGSQAVISATFSIVRQCTALGCFPRVKIVHTSNRIHGQIYSPEINWILMLVCLGVTVGFRDTDLIGNAYGMACAGVMVVTTLLMALVMVFVWQQGFLMAAMFLLAFGSVEFVYLSAALMKVPQGGWLPLALSLVVVAVMYIWHYGTRRRHMFDVQNKVSLKWLHALGPSLGIVRVPGIGLIYSELATGVPAIFSHFVTNLPAFHQVLVFVCVKAVPIPHVRCYERHLIGRIGPREFRMYRCVVRHGYKDVPGDDNDFENDLVVRIAEFVHMEAAEQAAAGDAARNSDASVEGRMAVVSRPFDLSRTGLLMRAPLPNPEDSVVVRAAATAATADSGKTETIQSLQTMYEAESPGFAIRRRIRFEIDDATSESMDPAVKEELSALVEAKHAGVAYIMGHSYIKARKSSSLIKKLAIDVAYTFLRKNCRGPAVALNIPHISLIEVGMIYYV</sequence>
<reference evidence="13" key="1">
    <citation type="submission" date="2019-03" db="EMBL/GenBank/DDBJ databases">
        <title>WGS assembly of Setaria viridis.</title>
        <authorList>
            <person name="Huang P."/>
            <person name="Jenkins J."/>
            <person name="Grimwood J."/>
            <person name="Barry K."/>
            <person name="Healey A."/>
            <person name="Mamidi S."/>
            <person name="Sreedasyam A."/>
            <person name="Shu S."/>
            <person name="Feldman M."/>
            <person name="Wu J."/>
            <person name="Yu Y."/>
            <person name="Chen C."/>
            <person name="Johnson J."/>
            <person name="Rokhsar D."/>
            <person name="Baxter I."/>
            <person name="Schmutz J."/>
            <person name="Brutnell T."/>
            <person name="Kellogg E."/>
        </authorList>
    </citation>
    <scope>NUCLEOTIDE SEQUENCE [LARGE SCALE GENOMIC DNA]</scope>
</reference>
<dbReference type="OMA" id="GHWRSYY"/>
<feature type="transmembrane region" description="Helical" evidence="10">
    <location>
        <begin position="232"/>
        <end position="255"/>
    </location>
</feature>
<dbReference type="InterPro" id="IPR053951">
    <property type="entry name" value="K_trans_N"/>
</dbReference>
<gene>
    <name evidence="13" type="ORF">SEVIR_5G167900v2</name>
</gene>
<feature type="domain" description="K+ potassium transporter integral membrane" evidence="11">
    <location>
        <begin position="35"/>
        <end position="529"/>
    </location>
</feature>
<evidence type="ECO:0000256" key="2">
    <source>
        <dbReference type="ARBA" id="ARBA00008440"/>
    </source>
</evidence>
<organism evidence="13 14">
    <name type="scientific">Setaria viridis</name>
    <name type="common">Green bristlegrass</name>
    <name type="synonym">Setaria italica subsp. viridis</name>
    <dbReference type="NCBI Taxonomy" id="4556"/>
    <lineage>
        <taxon>Eukaryota</taxon>
        <taxon>Viridiplantae</taxon>
        <taxon>Streptophyta</taxon>
        <taxon>Embryophyta</taxon>
        <taxon>Tracheophyta</taxon>
        <taxon>Spermatophyta</taxon>
        <taxon>Magnoliopsida</taxon>
        <taxon>Liliopsida</taxon>
        <taxon>Poales</taxon>
        <taxon>Poaceae</taxon>
        <taxon>PACMAD clade</taxon>
        <taxon>Panicoideae</taxon>
        <taxon>Panicodae</taxon>
        <taxon>Paniceae</taxon>
        <taxon>Cenchrinae</taxon>
        <taxon>Setaria</taxon>
    </lineage>
</organism>
<keyword evidence="8 10" id="KW-0406">Ion transport</keyword>
<evidence type="ECO:0000256" key="7">
    <source>
        <dbReference type="ARBA" id="ARBA00022989"/>
    </source>
</evidence>
<comment type="caution">
    <text evidence="10">Lacks conserved residue(s) required for the propagation of feature annotation.</text>
</comment>
<keyword evidence="4 10" id="KW-0633">Potassium transport</keyword>
<dbReference type="InterPro" id="IPR003855">
    <property type="entry name" value="K+_transporter"/>
</dbReference>
<feature type="transmembrane region" description="Helical" evidence="10">
    <location>
        <begin position="434"/>
        <end position="458"/>
    </location>
</feature>
<comment type="subcellular location">
    <subcellularLocation>
        <location evidence="1 10">Membrane</location>
        <topology evidence="1 10">Multi-pass membrane protein</topology>
    </subcellularLocation>
</comment>
<feature type="transmembrane region" description="Helical" evidence="10">
    <location>
        <begin position="465"/>
        <end position="485"/>
    </location>
</feature>
<dbReference type="GO" id="GO:0016020">
    <property type="term" value="C:membrane"/>
    <property type="evidence" value="ECO:0007669"/>
    <property type="project" value="UniProtKB-SubCell"/>
</dbReference>
<dbReference type="GO" id="GO:0015079">
    <property type="term" value="F:potassium ion transmembrane transporter activity"/>
    <property type="evidence" value="ECO:0007669"/>
    <property type="project" value="UniProtKB-UniRule"/>
</dbReference>
<name>A0A4U6UJP9_SETVI</name>
<keyword evidence="5 10" id="KW-0812">Transmembrane</keyword>
<evidence type="ECO:0000259" key="12">
    <source>
        <dbReference type="Pfam" id="PF22776"/>
    </source>
</evidence>
<keyword evidence="7 10" id="KW-1133">Transmembrane helix</keyword>
<dbReference type="AlphaFoldDB" id="A0A4U6UJP9"/>
<evidence type="ECO:0000259" key="11">
    <source>
        <dbReference type="Pfam" id="PF02705"/>
    </source>
</evidence>
<dbReference type="Pfam" id="PF22776">
    <property type="entry name" value="K_trans_C"/>
    <property type="match status" value="1"/>
</dbReference>
<dbReference type="Pfam" id="PF02705">
    <property type="entry name" value="K_trans"/>
    <property type="match status" value="1"/>
</dbReference>
<dbReference type="PANTHER" id="PTHR30540:SF121">
    <property type="entry name" value="POTASSIUM TRANSPORTER 3-RELATED"/>
    <property type="match status" value="1"/>
</dbReference>
<dbReference type="Proteomes" id="UP000298652">
    <property type="component" value="Chromosome 5"/>
</dbReference>
<feature type="transmembrane region" description="Helical" evidence="10">
    <location>
        <begin position="203"/>
        <end position="223"/>
    </location>
</feature>
<comment type="function">
    <text evidence="10">Potassium transporter.</text>
</comment>
<dbReference type="PANTHER" id="PTHR30540">
    <property type="entry name" value="OSMOTIC STRESS POTASSIUM TRANSPORTER"/>
    <property type="match status" value="1"/>
</dbReference>
<evidence type="ECO:0000256" key="9">
    <source>
        <dbReference type="ARBA" id="ARBA00023136"/>
    </source>
</evidence>
<feature type="transmembrane region" description="Helical" evidence="10">
    <location>
        <begin position="312"/>
        <end position="333"/>
    </location>
</feature>
<dbReference type="Gramene" id="TKW14433">
    <property type="protein sequence ID" value="TKW14433"/>
    <property type="gene ID" value="SEVIR_5G167900v2"/>
</dbReference>
<dbReference type="InterPro" id="IPR053952">
    <property type="entry name" value="K_trans_C"/>
</dbReference>
<feature type="domain" description="K+ potassium transporter C-terminal" evidence="12">
    <location>
        <begin position="542"/>
        <end position="812"/>
    </location>
</feature>
<keyword evidence="3" id="KW-0813">Transport</keyword>
<evidence type="ECO:0000256" key="1">
    <source>
        <dbReference type="ARBA" id="ARBA00004141"/>
    </source>
</evidence>
<protein>
    <recommendedName>
        <fullName evidence="10">Potassium transporter</fullName>
    </recommendedName>
</protein>
<evidence type="ECO:0000313" key="13">
    <source>
        <dbReference type="EMBL" id="TKW14433.1"/>
    </source>
</evidence>
<evidence type="ECO:0000256" key="6">
    <source>
        <dbReference type="ARBA" id="ARBA00022958"/>
    </source>
</evidence>
<feature type="transmembrane region" description="Helical" evidence="10">
    <location>
        <begin position="166"/>
        <end position="191"/>
    </location>
</feature>
<feature type="transmembrane region" description="Helical" evidence="10">
    <location>
        <begin position="491"/>
        <end position="508"/>
    </location>
</feature>
<comment type="similarity">
    <text evidence="2 10">Belongs to the HAK/KUP transporter (TC 2.A.72.3) family.</text>
</comment>
<feature type="transmembrane region" description="Helical" evidence="10">
    <location>
        <begin position="353"/>
        <end position="373"/>
    </location>
</feature>
<evidence type="ECO:0000256" key="10">
    <source>
        <dbReference type="RuleBase" id="RU321113"/>
    </source>
</evidence>
<proteinExistence type="inferred from homology"/>
<keyword evidence="6 10" id="KW-0630">Potassium</keyword>
<feature type="transmembrane region" description="Helical" evidence="10">
    <location>
        <begin position="71"/>
        <end position="90"/>
    </location>
</feature>